<evidence type="ECO:0000313" key="4">
    <source>
        <dbReference type="Proteomes" id="UP001528920"/>
    </source>
</evidence>
<feature type="domain" description="DUF3108" evidence="2">
    <location>
        <begin position="32"/>
        <end position="224"/>
    </location>
</feature>
<reference evidence="3 4" key="1">
    <citation type="submission" date="2022-01" db="EMBL/GenBank/DDBJ databases">
        <title>Labilibaculum sp. nov, a marine bacterium isolated from Antarctica.</title>
        <authorList>
            <person name="Dai W."/>
        </authorList>
    </citation>
    <scope>NUCLEOTIDE SEQUENCE [LARGE SCALE GENOMIC DNA]</scope>
    <source>
        <strain evidence="3 4">DW002</strain>
    </source>
</reference>
<accession>A0ABT5VTA4</accession>
<dbReference type="Pfam" id="PF21347">
    <property type="entry name" value="DUF3108_like"/>
    <property type="match status" value="1"/>
</dbReference>
<sequence>MKRLLILCTIMAFFSTSAISQDCTIYIPSDVGTELHYEIKNGKGKLQATYSQKIISIKENGSETVFELLQTHKDPKDPENIIMQDTIGFRCKGNEFYIDMEKYLNQKQLEGFKNMEIKLTTDDLMYPSKLSPGMNLKDGSISIEVGNGIMNMTTNIVNRKVEAREEVTTPAGNFDCYKISENVQSKVGFIKVNISNVTWIIQDIGTIRSESYNKRGKLDTVTELVKIVK</sequence>
<proteinExistence type="predicted"/>
<dbReference type="Proteomes" id="UP001528920">
    <property type="component" value="Unassembled WGS sequence"/>
</dbReference>
<dbReference type="EMBL" id="JAKJSC010000001">
    <property type="protein sequence ID" value="MDE5418653.1"/>
    <property type="molecule type" value="Genomic_DNA"/>
</dbReference>
<dbReference type="RefSeq" id="WP_275109979.1">
    <property type="nucleotide sequence ID" value="NZ_JAKJSC010000001.1"/>
</dbReference>
<protein>
    <recommendedName>
        <fullName evidence="2">DUF3108 domain-containing protein</fullName>
    </recommendedName>
</protein>
<feature type="chain" id="PRO_5047020020" description="DUF3108 domain-containing protein" evidence="1">
    <location>
        <begin position="21"/>
        <end position="229"/>
    </location>
</feature>
<evidence type="ECO:0000313" key="3">
    <source>
        <dbReference type="EMBL" id="MDE5418653.1"/>
    </source>
</evidence>
<evidence type="ECO:0000259" key="2">
    <source>
        <dbReference type="Pfam" id="PF21347"/>
    </source>
</evidence>
<organism evidence="3 4">
    <name type="scientific">Paralabilibaculum antarcticum</name>
    <dbReference type="NCBI Taxonomy" id="2912572"/>
    <lineage>
        <taxon>Bacteria</taxon>
        <taxon>Pseudomonadati</taxon>
        <taxon>Bacteroidota</taxon>
        <taxon>Bacteroidia</taxon>
        <taxon>Marinilabiliales</taxon>
        <taxon>Marinifilaceae</taxon>
        <taxon>Paralabilibaculum</taxon>
    </lineage>
</organism>
<dbReference type="Gene3D" id="2.40.360.20">
    <property type="match status" value="1"/>
</dbReference>
<comment type="caution">
    <text evidence="3">The sequence shown here is derived from an EMBL/GenBank/DDBJ whole genome shotgun (WGS) entry which is preliminary data.</text>
</comment>
<name>A0ABT5VTA4_9BACT</name>
<feature type="signal peptide" evidence="1">
    <location>
        <begin position="1"/>
        <end position="20"/>
    </location>
</feature>
<keyword evidence="1" id="KW-0732">Signal</keyword>
<evidence type="ECO:0000256" key="1">
    <source>
        <dbReference type="SAM" id="SignalP"/>
    </source>
</evidence>
<gene>
    <name evidence="3" type="ORF">L3049_11605</name>
</gene>
<dbReference type="InterPro" id="IPR049279">
    <property type="entry name" value="DUF3108-like"/>
</dbReference>
<keyword evidence="4" id="KW-1185">Reference proteome</keyword>